<dbReference type="EC" id="3.2.1.14" evidence="2"/>
<dbReference type="Gene3D" id="2.60.40.10">
    <property type="entry name" value="Immunoglobulins"/>
    <property type="match status" value="4"/>
</dbReference>
<dbReference type="CDD" id="cd12215">
    <property type="entry name" value="ChiC_BD"/>
    <property type="match status" value="1"/>
</dbReference>
<evidence type="ECO:0000256" key="1">
    <source>
        <dbReference type="ARBA" id="ARBA00009121"/>
    </source>
</evidence>
<dbReference type="InterPro" id="IPR017853">
    <property type="entry name" value="GH"/>
</dbReference>
<dbReference type="InterPro" id="IPR036573">
    <property type="entry name" value="CBM_sf_5/12"/>
</dbReference>
<dbReference type="EMBL" id="LDOV01000044">
    <property type="protein sequence ID" value="KLU98714.1"/>
    <property type="molecule type" value="Genomic_DNA"/>
</dbReference>
<dbReference type="PROSITE" id="PS01095">
    <property type="entry name" value="GH18_1"/>
    <property type="match status" value="1"/>
</dbReference>
<evidence type="ECO:0000256" key="2">
    <source>
        <dbReference type="ARBA" id="ARBA00012729"/>
    </source>
</evidence>
<proteinExistence type="inferred from homology"/>
<feature type="signal peptide" evidence="7">
    <location>
        <begin position="1"/>
        <end position="22"/>
    </location>
</feature>
<dbReference type="GO" id="GO:0030246">
    <property type="term" value="F:carbohydrate binding"/>
    <property type="evidence" value="ECO:0007669"/>
    <property type="project" value="InterPro"/>
</dbReference>
<dbReference type="AlphaFoldDB" id="A0A0J1GGA3"/>
<evidence type="ECO:0000313" key="9">
    <source>
        <dbReference type="EMBL" id="KLU98714.1"/>
    </source>
</evidence>
<dbReference type="RefSeq" id="WP_047876421.1">
    <property type="nucleotide sequence ID" value="NZ_BMYC01000011.1"/>
</dbReference>
<dbReference type="GO" id="GO:0008843">
    <property type="term" value="F:endochitinase activity"/>
    <property type="evidence" value="ECO:0007669"/>
    <property type="project" value="UniProtKB-EC"/>
</dbReference>
<dbReference type="SUPFAM" id="SSF51445">
    <property type="entry name" value="(Trans)glycosidases"/>
    <property type="match status" value="1"/>
</dbReference>
<reference evidence="9 10" key="1">
    <citation type="submission" date="2015-05" db="EMBL/GenBank/DDBJ databases">
        <title>Photobacterium galathea sp. nov.</title>
        <authorList>
            <person name="Machado H."/>
            <person name="Gram L."/>
        </authorList>
    </citation>
    <scope>NUCLEOTIDE SEQUENCE [LARGE SCALE GENOMIC DNA]</scope>
    <source>
        <strain evidence="9 10">DSM 25995</strain>
    </source>
</reference>
<dbReference type="Pfam" id="PF17957">
    <property type="entry name" value="Big_7"/>
    <property type="match status" value="4"/>
</dbReference>
<evidence type="ECO:0000256" key="4">
    <source>
        <dbReference type="ARBA" id="ARBA00023277"/>
    </source>
</evidence>
<feature type="chain" id="PRO_5005251570" description="chitinase" evidence="7">
    <location>
        <begin position="23"/>
        <end position="851"/>
    </location>
</feature>
<protein>
    <recommendedName>
        <fullName evidence="2">chitinase</fullName>
        <ecNumber evidence="2">3.2.1.14</ecNumber>
    </recommendedName>
</protein>
<evidence type="ECO:0000256" key="7">
    <source>
        <dbReference type="SAM" id="SignalP"/>
    </source>
</evidence>
<dbReference type="SMART" id="SM00495">
    <property type="entry name" value="ChtBD3"/>
    <property type="match status" value="2"/>
</dbReference>
<dbReference type="SUPFAM" id="SSF51055">
    <property type="entry name" value="Carbohydrate binding domain"/>
    <property type="match status" value="1"/>
</dbReference>
<dbReference type="GO" id="GO:0005975">
    <property type="term" value="P:carbohydrate metabolic process"/>
    <property type="evidence" value="ECO:0007669"/>
    <property type="project" value="InterPro"/>
</dbReference>
<dbReference type="InterPro" id="IPR001223">
    <property type="entry name" value="Glyco_hydro18_cat"/>
</dbReference>
<dbReference type="OrthoDB" id="315328at2"/>
<evidence type="ECO:0000256" key="3">
    <source>
        <dbReference type="ARBA" id="ARBA00022801"/>
    </source>
</evidence>
<sequence length="851" mass="89495">MRKIFIPSAIALGLASAYPALAYDCTALPEWQSNVAYNGGAEVQQGGDAYKANWWSSGNRPDQNSGQWQEWTNLGQCGNPGGTNQPPTIDVTSPLNNAQFTDGDSITLSANAADSDGAVRDVEFMVNGASVAVVDQAPYQFVWKNVAVGQYTITAVVTDNEGAVTQDKVKIAVNPADGGVPPVVDLAYPTANTQMKAGDQVVLKANASDTDGAVARVEFYVDNQLVGSDETSPYEMPWTATEGSHTFKVKAIDTDNLEVWSQEVTVAVEGSSGGSGGCAGVPQYKAGTKYNVGDVVQNMNYKYACDIAGWCSSNSAWAYEPNTGAYWQEAWTELGICAIGPVVSFTTPADNATVLAGENVTLAVEATDADGSIAGVEFFAAGQSLGVDTQAPYSANWLASGNGEVSLSAVATDNEGNEGKAGVLVKVSDQPLVASLTSPTSGTTVGLGKAINMSAEATSMSGTVTKVEFLVNGRVVATDTSAPYTAQWIPGSVGSYTISALATDNTGLTAATAGATVKVFEQSAVKHKLIGYWHNFVNGAGCPIPLSEMSKAWDIIDIAFAENDRNSDGTVHFNLYSGDIYSDCPALDPQKFKQDMAALQAEGKVFVLSLGGAEGTITLNTDTDEANFVSSLTDIVKEWGFDGLDIDLESGSNLLHGTQIQARLPGALKKIEANMGGDMYLTMAPEHPYVHGGMIAYSGIWGAYIPLIDELRDTLDLLHVQLYNNGGLPNPYLPGSAPEGSVDMMVAQSKMLIEGFELANGQRFAPLRDDQVAIGLPSGPSSANSGQAPTQNILDALDCLTKGTKCGTVKPAFNYPNYGGVMTWSINWDKHDGYNFSGPVGDKLKVMNAGQ</sequence>
<dbReference type="Pfam" id="PF00704">
    <property type="entry name" value="Glyco_hydro_18"/>
    <property type="match status" value="1"/>
</dbReference>
<comment type="similarity">
    <text evidence="1">Belongs to the glycosyl hydrolase 18 family. Chitinase class II subfamily.</text>
</comment>
<dbReference type="InterPro" id="IPR050542">
    <property type="entry name" value="Glycosyl_Hydrlase18_Chitinase"/>
</dbReference>
<evidence type="ECO:0000259" key="8">
    <source>
        <dbReference type="PROSITE" id="PS51910"/>
    </source>
</evidence>
<name>A0A0J1GGA3_9GAMM</name>
<dbReference type="InterPro" id="IPR003610">
    <property type="entry name" value="CBM5/12"/>
</dbReference>
<keyword evidence="7" id="KW-0732">Signal</keyword>
<gene>
    <name evidence="9" type="ORF">ABT58_21090</name>
</gene>
<dbReference type="Gene3D" id="3.20.20.80">
    <property type="entry name" value="Glycosidases"/>
    <property type="match status" value="1"/>
</dbReference>
<dbReference type="PATRIC" id="fig|754436.4.peg.4434"/>
<keyword evidence="5 6" id="KW-0326">Glycosidase</keyword>
<accession>A0A0J1GGA3</accession>
<dbReference type="InterPro" id="IPR013783">
    <property type="entry name" value="Ig-like_fold"/>
</dbReference>
<dbReference type="SMART" id="SM00636">
    <property type="entry name" value="Glyco_18"/>
    <property type="match status" value="1"/>
</dbReference>
<keyword evidence="10" id="KW-1185">Reference proteome</keyword>
<keyword evidence="3 6" id="KW-0378">Hydrolase</keyword>
<dbReference type="Proteomes" id="UP000036426">
    <property type="component" value="Unassembled WGS sequence"/>
</dbReference>
<dbReference type="GO" id="GO:0008061">
    <property type="term" value="F:chitin binding"/>
    <property type="evidence" value="ECO:0007669"/>
    <property type="project" value="InterPro"/>
</dbReference>
<dbReference type="PANTHER" id="PTHR45708">
    <property type="entry name" value="ENDOCHITINASE"/>
    <property type="match status" value="1"/>
</dbReference>
<dbReference type="CDD" id="cd02871">
    <property type="entry name" value="GH18_chitinase_D-like"/>
    <property type="match status" value="1"/>
</dbReference>
<dbReference type="PANTHER" id="PTHR45708:SF49">
    <property type="entry name" value="ENDOCHITINASE"/>
    <property type="match status" value="1"/>
</dbReference>
<dbReference type="Gene3D" id="2.10.10.20">
    <property type="entry name" value="Carbohydrate-binding module superfamily 5/12"/>
    <property type="match status" value="1"/>
</dbReference>
<evidence type="ECO:0000256" key="5">
    <source>
        <dbReference type="ARBA" id="ARBA00023295"/>
    </source>
</evidence>
<dbReference type="GO" id="GO:0005576">
    <property type="term" value="C:extracellular region"/>
    <property type="evidence" value="ECO:0007669"/>
    <property type="project" value="InterPro"/>
</dbReference>
<dbReference type="InterPro" id="IPR001579">
    <property type="entry name" value="Glyco_hydro_18_chit_AS"/>
</dbReference>
<keyword evidence="4" id="KW-0119">Carbohydrate metabolism</keyword>
<dbReference type="PROSITE" id="PS51910">
    <property type="entry name" value="GH18_2"/>
    <property type="match status" value="1"/>
</dbReference>
<feature type="domain" description="GH18" evidence="8">
    <location>
        <begin position="527"/>
        <end position="851"/>
    </location>
</feature>
<evidence type="ECO:0000256" key="6">
    <source>
        <dbReference type="RuleBase" id="RU000489"/>
    </source>
</evidence>
<organism evidence="9 10">
    <name type="scientific">Photobacterium aphoticum</name>
    <dbReference type="NCBI Taxonomy" id="754436"/>
    <lineage>
        <taxon>Bacteria</taxon>
        <taxon>Pseudomonadati</taxon>
        <taxon>Pseudomonadota</taxon>
        <taxon>Gammaproteobacteria</taxon>
        <taxon>Vibrionales</taxon>
        <taxon>Vibrionaceae</taxon>
        <taxon>Photobacterium</taxon>
    </lineage>
</organism>
<comment type="caution">
    <text evidence="9">The sequence shown here is derived from an EMBL/GenBank/DDBJ whole genome shotgun (WGS) entry which is preliminary data.</text>
</comment>
<dbReference type="InterPro" id="IPR011583">
    <property type="entry name" value="Chitinase_II/V-like_cat"/>
</dbReference>
<evidence type="ECO:0000313" key="10">
    <source>
        <dbReference type="Proteomes" id="UP000036426"/>
    </source>
</evidence>